<accession>J9EN85</accession>
<dbReference type="Proteomes" id="UP000004810">
    <property type="component" value="Unassembled WGS sequence"/>
</dbReference>
<protein>
    <submittedName>
        <fullName evidence="2">Uncharacterized protein</fullName>
    </submittedName>
</protein>
<dbReference type="EMBL" id="ADBV01002094">
    <property type="protein sequence ID" value="EJW83613.1"/>
    <property type="molecule type" value="Genomic_DNA"/>
</dbReference>
<evidence type="ECO:0000313" key="3">
    <source>
        <dbReference type="Proteomes" id="UP000004810"/>
    </source>
</evidence>
<comment type="caution">
    <text evidence="2">The sequence shown here is derived from an EMBL/GenBank/DDBJ whole genome shotgun (WGS) entry which is preliminary data.</text>
</comment>
<evidence type="ECO:0000313" key="2">
    <source>
        <dbReference type="EMBL" id="EJW83613.1"/>
    </source>
</evidence>
<feature type="region of interest" description="Disordered" evidence="1">
    <location>
        <begin position="84"/>
        <end position="118"/>
    </location>
</feature>
<organism evidence="2 3">
    <name type="scientific">Wuchereria bancrofti</name>
    <dbReference type="NCBI Taxonomy" id="6293"/>
    <lineage>
        <taxon>Eukaryota</taxon>
        <taxon>Metazoa</taxon>
        <taxon>Ecdysozoa</taxon>
        <taxon>Nematoda</taxon>
        <taxon>Chromadorea</taxon>
        <taxon>Rhabditida</taxon>
        <taxon>Spirurina</taxon>
        <taxon>Spiruromorpha</taxon>
        <taxon>Filarioidea</taxon>
        <taxon>Onchocercidae</taxon>
        <taxon>Wuchereria</taxon>
    </lineage>
</organism>
<sequence length="118" mass="13668">MKRDFKVGRLNNGFQYNNFNNLRYNLTDAISCFAASVNKIKYHLLYSKQLINNTLLPCSSIIYLTRQLNLVNRYDDIILSEKQLRSSVNKGESSTSERETKRSPPKRFQFRSSGGAHN</sequence>
<proteinExistence type="predicted"/>
<name>J9EN85_WUCBA</name>
<gene>
    <name evidence="2" type="ORF">WUBG_05477</name>
</gene>
<dbReference type="AlphaFoldDB" id="J9EN85"/>
<reference evidence="3" key="1">
    <citation type="submission" date="2012-08" db="EMBL/GenBank/DDBJ databases">
        <title>The Genome Sequence of Wuchereria bancrofti.</title>
        <authorList>
            <person name="Nutman T.B."/>
            <person name="Fink D.L."/>
            <person name="Russ C."/>
            <person name="Young S."/>
            <person name="Zeng Q."/>
            <person name="Koehrsen M."/>
            <person name="Alvarado L."/>
            <person name="Berlin A."/>
            <person name="Chapman S.B."/>
            <person name="Chen Z."/>
            <person name="Freedman E."/>
            <person name="Gellesch M."/>
            <person name="Goldberg J."/>
            <person name="Griggs A."/>
            <person name="Gujja S."/>
            <person name="Heilman E.R."/>
            <person name="Heiman D."/>
            <person name="Hepburn T."/>
            <person name="Howarth C."/>
            <person name="Jen D."/>
            <person name="Larson L."/>
            <person name="Lewis B."/>
            <person name="Mehta T."/>
            <person name="Park D."/>
            <person name="Pearson M."/>
            <person name="Roberts A."/>
            <person name="Saif S."/>
            <person name="Shea T."/>
            <person name="Shenoy N."/>
            <person name="Sisk P."/>
            <person name="Stolte C."/>
            <person name="Sykes S."/>
            <person name="Walk T."/>
            <person name="White J."/>
            <person name="Yandava C."/>
            <person name="Haas B."/>
            <person name="Henn M.R."/>
            <person name="Nusbaum C."/>
            <person name="Birren B."/>
        </authorList>
    </citation>
    <scope>NUCLEOTIDE SEQUENCE [LARGE SCALE GENOMIC DNA]</scope>
    <source>
        <strain evidence="3">NA</strain>
    </source>
</reference>
<evidence type="ECO:0000256" key="1">
    <source>
        <dbReference type="SAM" id="MobiDB-lite"/>
    </source>
</evidence>